<evidence type="ECO:0000313" key="1">
    <source>
        <dbReference type="EMBL" id="AUO15011.1"/>
    </source>
</evidence>
<dbReference type="EMBL" id="MG702567">
    <property type="protein sequence ID" value="AUO15011.1"/>
    <property type="molecule type" value="Genomic_DNA"/>
</dbReference>
<sequence length="50" mass="5366">MGRGGKKLLMDLIECGAPSLAMVEEAIRTSGDVMYEELGEGEEFTLSTIS</sequence>
<dbReference type="Proteomes" id="UP000267352">
    <property type="component" value="Segment"/>
</dbReference>
<proteinExistence type="predicted"/>
<protein>
    <submittedName>
        <fullName evidence="1">WSSV177</fullName>
    </submittedName>
</protein>
<reference evidence="1" key="2">
    <citation type="journal article" date="2018" name="Genome Announc.">
        <title>First Report of a Complete Genome Sequence of White spot syndrome virus from India.</title>
        <authorList>
            <person name="Vinaya Kumar K."/>
            <person name="Shekhar M.S."/>
            <person name="Otta S.K."/>
            <person name="Karthic K."/>
            <person name="Ashok Kumar J."/>
            <person name="Gopikrishna G."/>
            <person name="Vijayan K.K."/>
        </authorList>
    </citation>
    <scope>NUCLEOTIDE SEQUENCE</scope>
    <source>
        <strain evidence="1">IN_AP4RU</strain>
    </source>
</reference>
<organism evidence="1">
    <name type="scientific">White spot syndrome virus</name>
    <dbReference type="NCBI Taxonomy" id="342409"/>
    <lineage>
        <taxon>Viruses</taxon>
        <taxon>Viruses incertae sedis</taxon>
        <taxon>Naldaviricetes</taxon>
        <taxon>Nimaviridae</taxon>
        <taxon>Whispovirus</taxon>
    </lineage>
</organism>
<reference evidence="1" key="1">
    <citation type="submission" date="2017-12" db="EMBL/GenBank/DDBJ databases">
        <authorList>
            <person name="Katneni V.K."/>
            <person name="Shekhar M.S."/>
            <person name="Otta S.K."/>
            <person name="Karthic K."/>
            <person name="Jangam A.K."/>
            <person name="Gopikrishna G."/>
            <person name="Vijayan K.K."/>
        </authorList>
    </citation>
    <scope>NUCLEOTIDE SEQUENCE [LARGE SCALE GENOMIC DNA]</scope>
    <source>
        <strain evidence="1">IN_AP4RU</strain>
    </source>
</reference>
<name>A0A2I6SBT4_9VIRU</name>
<accession>A0A2I6SBT4</accession>